<name>A0A6C0BX51_9ZZZZ</name>
<dbReference type="PANTHER" id="PTHR43000">
    <property type="entry name" value="DTDP-D-GLUCOSE 4,6-DEHYDRATASE-RELATED"/>
    <property type="match status" value="1"/>
</dbReference>
<evidence type="ECO:0000259" key="1">
    <source>
        <dbReference type="Pfam" id="PF16363"/>
    </source>
</evidence>
<dbReference type="InterPro" id="IPR036291">
    <property type="entry name" value="NAD(P)-bd_dom_sf"/>
</dbReference>
<accession>A0A6C0BX51</accession>
<dbReference type="GO" id="GO:0009225">
    <property type="term" value="P:nucleotide-sugar metabolic process"/>
    <property type="evidence" value="ECO:0007669"/>
    <property type="project" value="UniProtKB-ARBA"/>
</dbReference>
<protein>
    <recommendedName>
        <fullName evidence="1">NAD(P)-binding domain-containing protein</fullName>
    </recommendedName>
</protein>
<dbReference type="AlphaFoldDB" id="A0A6C0BX51"/>
<organism evidence="2">
    <name type="scientific">viral metagenome</name>
    <dbReference type="NCBI Taxonomy" id="1070528"/>
    <lineage>
        <taxon>unclassified sequences</taxon>
        <taxon>metagenomes</taxon>
        <taxon>organismal metagenomes</taxon>
    </lineage>
</organism>
<sequence length="635" mass="71888">MKLLIYGSRGWIGKQFLEILHSQGISYHIGTARVDDTDKLDEELKRISPTNVISFIGRTHGEICGKKYSTIDYLEQPGKLQDNLRDNLFSPLSLAILCNSQNIHYTYLGTGCIFTYDEDHPFGKEESGFLENSLPNFFGSGYSTAKGFTDRLITMIGGNTLNLRIRMPITNEDNPRNFITKITTYKKICSIPNSMSVLPELLPLVVKMMQDSVTGTMNLTNPGLISHNEILEMYRDHVDPHFTWENFSLEEQAKILASERSNNFLDTSRLEKMFPQIKPIKESVREMLENYKINKCVTENRDTEVSLLQLGTDFENTKDTVLLVTGGGGFIGSNFINLIMEKFDKINLINIDAMYYCASETNVDSVWRDSTRYTFVKGNVCSMDLVTHILTAHQPTHVVHFAAQSHVQNSFTDALQYTNDNIVGTHTLLEATRLYGKIKKFIHVSTDEVYGESMLDVGEVHKTEHSVLCPTNPYAATKAGAELMAQSYNHSFGMPIVITRGNNVFGPNQYPEKVIPRFIQQLKAGEKVTIQGDGSCVRAFLHSHDTATAFQTILERGKIGEIYNIGCDEGMEYSIMDVAKMLIEKICGTTDYDKWITYIEDRPFNDQRYYISNQKLKDLGWGIMVSFLEGINMLV</sequence>
<reference evidence="2" key="1">
    <citation type="journal article" date="2020" name="Nature">
        <title>Giant virus diversity and host interactions through global metagenomics.</title>
        <authorList>
            <person name="Schulz F."/>
            <person name="Roux S."/>
            <person name="Paez-Espino D."/>
            <person name="Jungbluth S."/>
            <person name="Walsh D.A."/>
            <person name="Denef V.J."/>
            <person name="McMahon K.D."/>
            <person name="Konstantinidis K.T."/>
            <person name="Eloe-Fadrosh E.A."/>
            <person name="Kyrpides N.C."/>
            <person name="Woyke T."/>
        </authorList>
    </citation>
    <scope>NUCLEOTIDE SEQUENCE</scope>
    <source>
        <strain evidence="2">GVMAG-M-3300020166-5</strain>
    </source>
</reference>
<proteinExistence type="predicted"/>
<evidence type="ECO:0000313" key="2">
    <source>
        <dbReference type="EMBL" id="QHS97025.1"/>
    </source>
</evidence>
<dbReference type="SUPFAM" id="SSF51735">
    <property type="entry name" value="NAD(P)-binding Rossmann-fold domains"/>
    <property type="match status" value="2"/>
</dbReference>
<dbReference type="Pfam" id="PF16363">
    <property type="entry name" value="GDP_Man_Dehyd"/>
    <property type="match status" value="1"/>
</dbReference>
<dbReference type="FunFam" id="3.40.50.720:FF:000304">
    <property type="entry name" value="UDP-glucose 4,6-dehydratase"/>
    <property type="match status" value="1"/>
</dbReference>
<dbReference type="Gene3D" id="3.40.50.720">
    <property type="entry name" value="NAD(P)-binding Rossmann-like Domain"/>
    <property type="match status" value="2"/>
</dbReference>
<feature type="domain" description="NAD(P)-binding" evidence="1">
    <location>
        <begin position="323"/>
        <end position="633"/>
    </location>
</feature>
<dbReference type="EMBL" id="MN739283">
    <property type="protein sequence ID" value="QHS97025.1"/>
    <property type="molecule type" value="Genomic_DNA"/>
</dbReference>
<dbReference type="InterPro" id="IPR016040">
    <property type="entry name" value="NAD(P)-bd_dom"/>
</dbReference>
<dbReference type="Gene3D" id="3.90.25.10">
    <property type="entry name" value="UDP-galactose 4-epimerase, domain 1"/>
    <property type="match status" value="1"/>
</dbReference>